<dbReference type="Pfam" id="PF07615">
    <property type="entry name" value="Ykof"/>
    <property type="match status" value="2"/>
</dbReference>
<evidence type="ECO:0000313" key="3">
    <source>
        <dbReference type="Proteomes" id="UP000824037"/>
    </source>
</evidence>
<sequence>MTTAPTPETYGVGARFSLHPMTDGFADLILTALQEADGRGLQISTDDVSTHLRGPEDAVLAYLVDVIGRVARSGVHTAAHVLFSRGCPGEVDCAVADGAAHAPADLARPEPAQVRAAAHWSLYPLADGPDADHMKAIYAAIDHARDLGVLTGSEHYATRLDGDLADVLYAVADGWREVGTQVRHVTSHVSLSLNSPTAAQR</sequence>
<dbReference type="EMBL" id="DXBY01000165">
    <property type="protein sequence ID" value="HIZ36074.1"/>
    <property type="molecule type" value="Genomic_DNA"/>
</dbReference>
<dbReference type="SUPFAM" id="SSF89957">
    <property type="entry name" value="MTH1187/YkoF-like"/>
    <property type="match status" value="1"/>
</dbReference>
<dbReference type="InterPro" id="IPR011522">
    <property type="entry name" value="Thiamin/HMP-bd_put_YkoF"/>
</dbReference>
<reference evidence="2" key="1">
    <citation type="journal article" date="2021" name="PeerJ">
        <title>Extensive microbial diversity within the chicken gut microbiome revealed by metagenomics and culture.</title>
        <authorList>
            <person name="Gilroy R."/>
            <person name="Ravi A."/>
            <person name="Getino M."/>
            <person name="Pursley I."/>
            <person name="Horton D.L."/>
            <person name="Alikhan N.F."/>
            <person name="Baker D."/>
            <person name="Gharbi K."/>
            <person name="Hall N."/>
            <person name="Watson M."/>
            <person name="Adriaenssens E.M."/>
            <person name="Foster-Nyarko E."/>
            <person name="Jarju S."/>
            <person name="Secka A."/>
            <person name="Antonio M."/>
            <person name="Oren A."/>
            <person name="Chaudhuri R.R."/>
            <person name="La Ragione R."/>
            <person name="Hildebrand F."/>
            <person name="Pallen M.J."/>
        </authorList>
    </citation>
    <scope>NUCLEOTIDE SEQUENCE</scope>
    <source>
        <strain evidence="2">ChiGjej4B4-7305</strain>
    </source>
</reference>
<dbReference type="AlphaFoldDB" id="A0A9D2EE84"/>
<organism evidence="2 3">
    <name type="scientific">Candidatus Ruania gallistercoris</name>
    <dbReference type="NCBI Taxonomy" id="2838746"/>
    <lineage>
        <taxon>Bacteria</taxon>
        <taxon>Bacillati</taxon>
        <taxon>Actinomycetota</taxon>
        <taxon>Actinomycetes</taxon>
        <taxon>Micrococcales</taxon>
        <taxon>Ruaniaceae</taxon>
        <taxon>Ruania</taxon>
    </lineage>
</organism>
<name>A0A9D2EE84_9MICO</name>
<protein>
    <submittedName>
        <fullName evidence="2">Ykof family thiamine-binding protein</fullName>
    </submittedName>
</protein>
<gene>
    <name evidence="2" type="ORF">H9815_09875</name>
</gene>
<feature type="domain" description="Thiamin/hydroxymethyl pyrimidine-binding YkoF putative" evidence="1">
    <location>
        <begin position="116"/>
        <end position="197"/>
    </location>
</feature>
<comment type="caution">
    <text evidence="2">The sequence shown here is derived from an EMBL/GenBank/DDBJ whole genome shotgun (WGS) entry which is preliminary data.</text>
</comment>
<dbReference type="Gene3D" id="3.30.70.930">
    <property type="match status" value="2"/>
</dbReference>
<dbReference type="Proteomes" id="UP000824037">
    <property type="component" value="Unassembled WGS sequence"/>
</dbReference>
<dbReference type="InterPro" id="IPR029756">
    <property type="entry name" value="MTH1187/YkoF-like"/>
</dbReference>
<reference evidence="2" key="2">
    <citation type="submission" date="2021-04" db="EMBL/GenBank/DDBJ databases">
        <authorList>
            <person name="Gilroy R."/>
        </authorList>
    </citation>
    <scope>NUCLEOTIDE SEQUENCE</scope>
    <source>
        <strain evidence="2">ChiGjej4B4-7305</strain>
    </source>
</reference>
<evidence type="ECO:0000313" key="2">
    <source>
        <dbReference type="EMBL" id="HIZ36074.1"/>
    </source>
</evidence>
<proteinExistence type="predicted"/>
<evidence type="ECO:0000259" key="1">
    <source>
        <dbReference type="Pfam" id="PF07615"/>
    </source>
</evidence>
<feature type="domain" description="Thiamin/hydroxymethyl pyrimidine-binding YkoF putative" evidence="1">
    <location>
        <begin position="12"/>
        <end position="90"/>
    </location>
</feature>
<accession>A0A9D2EE84</accession>